<dbReference type="OrthoDB" id="610388at2"/>
<dbReference type="SUPFAM" id="SSF50939">
    <property type="entry name" value="Sialidases"/>
    <property type="match status" value="1"/>
</dbReference>
<evidence type="ECO:0000313" key="3">
    <source>
        <dbReference type="EMBL" id="RSK50355.1"/>
    </source>
</evidence>
<dbReference type="EMBL" id="RWIT01000002">
    <property type="protein sequence ID" value="RSK50355.1"/>
    <property type="molecule type" value="Genomic_DNA"/>
</dbReference>
<dbReference type="RefSeq" id="WP_125419049.1">
    <property type="nucleotide sequence ID" value="NZ_RWIT01000002.1"/>
</dbReference>
<evidence type="ECO:0000313" key="4">
    <source>
        <dbReference type="Proteomes" id="UP000273500"/>
    </source>
</evidence>
<dbReference type="PANTHER" id="PTHR47199:SF2">
    <property type="entry name" value="PHOTOSYSTEM II STABILITY_ASSEMBLY FACTOR HCF136, CHLOROPLASTIC"/>
    <property type="match status" value="1"/>
</dbReference>
<sequence length="449" mass="46671">MKKTVLLVMGGLLMTTTSQAQWAHQPFTFAEASNVPLFVDAVDANTAWAASNGLFSGEGANQVARTFNGGQNWTVITVPGVNPATQTIQSISAVSATTAWVATLDAVGGRVLKTTDGGATWVQQSTATMFSQPDSWPNAIYFFNANDGVVMGDPEVAGGSMEIYYTANGGTTWTRAANVPVGTAGEYGSLFPPAAVGNSIWFANDQGDIFRSADKGVTWAVSRGVAADPIENIAFRDEQNGLALISDANATNHMLFRTTNGGATWSTLTYTGPLHGVSIDNVPGTGNYISVGAEFGNGDAGSSFSRDNGQTWTSIEANLNHLLVDAAGPTAVWSGAVGVNGAGEIVGLGVNKLTSTVLPTRAATLVLGASLSPNPSTDGQFRVQWAGAAHSGNATLTVADALGRQVLHRTLDATRTTEITVDLSREKAGLYQVKLESEAGVSHLRAQVL</sequence>
<dbReference type="AlphaFoldDB" id="A0A428KUI0"/>
<gene>
    <name evidence="3" type="ORF">EI291_06820</name>
</gene>
<dbReference type="PANTHER" id="PTHR47199">
    <property type="entry name" value="PHOTOSYSTEM II STABILITY/ASSEMBLY FACTOR HCF136, CHLOROPLASTIC"/>
    <property type="match status" value="1"/>
</dbReference>
<dbReference type="InterPro" id="IPR036278">
    <property type="entry name" value="Sialidase_sf"/>
</dbReference>
<reference evidence="3 4" key="1">
    <citation type="submission" date="2018-12" db="EMBL/GenBank/DDBJ databases">
        <authorList>
            <person name="Feng G."/>
            <person name="Zhu H."/>
        </authorList>
    </citation>
    <scope>NUCLEOTIDE SEQUENCE [LARGE SCALE GENOMIC DNA]</scope>
    <source>
        <strain evidence="3 4">KCTC 12533</strain>
    </source>
</reference>
<feature type="chain" id="PRO_5019326238" evidence="1">
    <location>
        <begin position="21"/>
        <end position="449"/>
    </location>
</feature>
<dbReference type="NCBIfam" id="TIGR04183">
    <property type="entry name" value="Por_Secre_tail"/>
    <property type="match status" value="1"/>
</dbReference>
<dbReference type="Pfam" id="PF18962">
    <property type="entry name" value="Por_Secre_tail"/>
    <property type="match status" value="1"/>
</dbReference>
<feature type="domain" description="Secretion system C-terminal sorting" evidence="2">
    <location>
        <begin position="373"/>
        <end position="440"/>
    </location>
</feature>
<feature type="signal peptide" evidence="1">
    <location>
        <begin position="1"/>
        <end position="20"/>
    </location>
</feature>
<evidence type="ECO:0000256" key="1">
    <source>
        <dbReference type="SAM" id="SignalP"/>
    </source>
</evidence>
<evidence type="ECO:0000259" key="2">
    <source>
        <dbReference type="Pfam" id="PF18962"/>
    </source>
</evidence>
<dbReference type="InterPro" id="IPR015943">
    <property type="entry name" value="WD40/YVTN_repeat-like_dom_sf"/>
</dbReference>
<name>A0A428KUI0_9BACT</name>
<accession>A0A428KUI0</accession>
<dbReference type="CDD" id="cd15482">
    <property type="entry name" value="Sialidase_non-viral"/>
    <property type="match status" value="1"/>
</dbReference>
<protein>
    <submittedName>
        <fullName evidence="3">T9SS C-terminal target domain-containing protein</fullName>
    </submittedName>
</protein>
<proteinExistence type="predicted"/>
<comment type="caution">
    <text evidence="3">The sequence shown here is derived from an EMBL/GenBank/DDBJ whole genome shotgun (WGS) entry which is preliminary data.</text>
</comment>
<dbReference type="Gene3D" id="2.130.10.10">
    <property type="entry name" value="YVTN repeat-like/Quinoprotein amine dehydrogenase"/>
    <property type="match status" value="2"/>
</dbReference>
<keyword evidence="1" id="KW-0732">Signal</keyword>
<organism evidence="3 4">
    <name type="scientific">Hymenobacter rigui</name>
    <dbReference type="NCBI Taxonomy" id="334424"/>
    <lineage>
        <taxon>Bacteria</taxon>
        <taxon>Pseudomonadati</taxon>
        <taxon>Bacteroidota</taxon>
        <taxon>Cytophagia</taxon>
        <taxon>Cytophagales</taxon>
        <taxon>Hymenobacteraceae</taxon>
        <taxon>Hymenobacter</taxon>
    </lineage>
</organism>
<dbReference type="InterPro" id="IPR026444">
    <property type="entry name" value="Secre_tail"/>
</dbReference>
<dbReference type="Proteomes" id="UP000273500">
    <property type="component" value="Unassembled WGS sequence"/>
</dbReference>
<keyword evidence="4" id="KW-1185">Reference proteome</keyword>